<proteinExistence type="predicted"/>
<sequence>MPLEGPYIPPNIADLALSKLLFGHRNVSQPSLGADIDHPERTTPPLSPMYSLDGQSIQLSLSSKGGKVQVAYAKPSSTTSMETHWEEAIQCVHPEKRNKRLTDLSIDDDTESELIAIPESDMSDSTLQGSVQDSFDEGNSDTCCPMPEKQLAIVKSPKDTYYSQIVRVTSNNKGRPTWLIGSEDESLKSCDNRTLQESNKSHLEYNKNCSKLNFTASVNGTQLAKTVTTDYHKHVTSTLVSSHHVGKPTPLGKHKKIIEPSITPVCTPVSDCDDCFKNNQSILPTPSLERLLPIGSSRVPGMMFFSPTLESQLEIPSQERLLPIGQHTKDISQLVDKVRQALGISTQLTKTENKKSDKYVSPEHPQPTSSQYHSPRRLIKQVALESPPNQFENGHEENGHFFKLIKMENQSKHEDLIVNHRQRIRKAGPFAMNSYSAHDPRKPGAWFSPELSPKLEGSDMKQSSFRIGDECVNERCSECGTVKEEYSDEEIGLCIVTLGTFIHREPALAAPLLPDILSIVSKVATNAMYPWQSESNIHLPGGAISVAHQFLRCVLHQLAPNGIFTQMFQTNAPENIRIQFFKSVIQALIDFNELNPVAPIQLLLETMNSKKTLPVDVLPTILQNMSCYLNCLPLEAPFGPSTPTWSTVLQQLEALYRKVIFLLSAMEDITPLLKIISCVLKIPLIAQFKGLLEPFSKVLSYAIQTQVLKYSCLVEMCYLCNRAFTKERDKLILSRMVVFELVQALKFKTTIPDSNLLMLINLILQDIGGAIPSNVVIKDCQSLSLEYGPTFTTGISECMKLHFGDILEFLTDFHAICKMKSYCKGISVGLNDDTLGGIIKCNVAQYLAIEITKGNGRDNRAVTRYFPWLYATSTTQQSPREFIECIGHIRLLSWLLLGSLTYTALQGTNNGQVLSQPIPQEASCQIADHVHVIMAGFAEQPKASVLHMSSLFHTFILCQLWTIYLEQGLCSHIPITEAYNVTMNILFDFWGKVTPCILQLIQQSKMLSEIVSLHFLSMLEALLECQSTFVGKLLPLWTPVLCSNQIQLPGHLQVRLQNCRNFPPTTFPEAIPEKVKLGGLHNPMLLKWLQRLQFKMDSCPLSSSSELVLSESELELEEELLELSDATPDGCPKFILSANAAKFGSFSLRTRNHLRDNFGLPLAVLCQTTGKFVLLQKFCVTAIVVSKLRTTCHQPPGTKTVSPGFWRISIGLQSSGQDGSLVFG</sequence>
<dbReference type="AlphaFoldDB" id="A0AAV8VWH8"/>
<gene>
    <name evidence="2" type="ORF">NQ315_015023</name>
</gene>
<evidence type="ECO:0000313" key="2">
    <source>
        <dbReference type="EMBL" id="KAJ8918703.1"/>
    </source>
</evidence>
<evidence type="ECO:0000313" key="3">
    <source>
        <dbReference type="Proteomes" id="UP001159042"/>
    </source>
</evidence>
<comment type="caution">
    <text evidence="2">The sequence shown here is derived from an EMBL/GenBank/DDBJ whole genome shotgun (WGS) entry which is preliminary data.</text>
</comment>
<dbReference type="Proteomes" id="UP001159042">
    <property type="component" value="Unassembled WGS sequence"/>
</dbReference>
<keyword evidence="3" id="KW-1185">Reference proteome</keyword>
<evidence type="ECO:0000256" key="1">
    <source>
        <dbReference type="SAM" id="MobiDB-lite"/>
    </source>
</evidence>
<feature type="compositionally biased region" description="Basic and acidic residues" evidence="1">
    <location>
        <begin position="351"/>
        <end position="361"/>
    </location>
</feature>
<organism evidence="2 3">
    <name type="scientific">Exocentrus adspersus</name>
    <dbReference type="NCBI Taxonomy" id="1586481"/>
    <lineage>
        <taxon>Eukaryota</taxon>
        <taxon>Metazoa</taxon>
        <taxon>Ecdysozoa</taxon>
        <taxon>Arthropoda</taxon>
        <taxon>Hexapoda</taxon>
        <taxon>Insecta</taxon>
        <taxon>Pterygota</taxon>
        <taxon>Neoptera</taxon>
        <taxon>Endopterygota</taxon>
        <taxon>Coleoptera</taxon>
        <taxon>Polyphaga</taxon>
        <taxon>Cucujiformia</taxon>
        <taxon>Chrysomeloidea</taxon>
        <taxon>Cerambycidae</taxon>
        <taxon>Lamiinae</taxon>
        <taxon>Acanthocinini</taxon>
        <taxon>Exocentrus</taxon>
    </lineage>
</organism>
<evidence type="ECO:0008006" key="4">
    <source>
        <dbReference type="Google" id="ProtNLM"/>
    </source>
</evidence>
<dbReference type="PANTHER" id="PTHR21696">
    <property type="entry name" value="PROTEIN UNC-79 HOMOLOG"/>
    <property type="match status" value="1"/>
</dbReference>
<feature type="region of interest" description="Disordered" evidence="1">
    <location>
        <begin position="346"/>
        <end position="375"/>
    </location>
</feature>
<protein>
    <recommendedName>
        <fullName evidence="4">Protein unc-79 homolog</fullName>
    </recommendedName>
</protein>
<accession>A0AAV8VWH8</accession>
<reference evidence="2 3" key="1">
    <citation type="journal article" date="2023" name="Insect Mol. Biol.">
        <title>Genome sequencing provides insights into the evolution of gene families encoding plant cell wall-degrading enzymes in longhorned beetles.</title>
        <authorList>
            <person name="Shin N.R."/>
            <person name="Okamura Y."/>
            <person name="Kirsch R."/>
            <person name="Pauchet Y."/>
        </authorList>
    </citation>
    <scope>NUCLEOTIDE SEQUENCE [LARGE SCALE GENOMIC DNA]</scope>
    <source>
        <strain evidence="2">EAD_L_NR</strain>
    </source>
</reference>
<dbReference type="InterPro" id="IPR024855">
    <property type="entry name" value="UNC79"/>
</dbReference>
<name>A0AAV8VWH8_9CUCU</name>
<dbReference type="PANTHER" id="PTHR21696:SF2">
    <property type="entry name" value="PROTEIN UNC-79 HOMOLOG"/>
    <property type="match status" value="1"/>
</dbReference>
<dbReference type="EMBL" id="JANEYG010000023">
    <property type="protein sequence ID" value="KAJ8918703.1"/>
    <property type="molecule type" value="Genomic_DNA"/>
</dbReference>